<keyword evidence="2" id="KW-0547">Nucleotide-binding</keyword>
<dbReference type="GO" id="GO:0000724">
    <property type="term" value="P:double-strand break repair via homologous recombination"/>
    <property type="evidence" value="ECO:0007669"/>
    <property type="project" value="TreeGrafter"/>
</dbReference>
<evidence type="ECO:0000256" key="2">
    <source>
        <dbReference type="ARBA" id="ARBA00022741"/>
    </source>
</evidence>
<dbReference type="InterPro" id="IPR027417">
    <property type="entry name" value="P-loop_NTPase"/>
</dbReference>
<keyword evidence="11" id="KW-0378">Hydrolase</keyword>
<keyword evidence="5" id="KW-0413">Isomerase</keyword>
<dbReference type="GO" id="GO:0009378">
    <property type="term" value="F:four-way junction helicase activity"/>
    <property type="evidence" value="ECO:0007669"/>
    <property type="project" value="TreeGrafter"/>
</dbReference>
<evidence type="ECO:0000256" key="7">
    <source>
        <dbReference type="ARBA" id="ARBA00034808"/>
    </source>
</evidence>
<dbReference type="Proteomes" id="UP000325313">
    <property type="component" value="Unassembled WGS sequence"/>
</dbReference>
<dbReference type="GO" id="GO:0043138">
    <property type="term" value="F:3'-5' DNA helicase activity"/>
    <property type="evidence" value="ECO:0007669"/>
    <property type="project" value="UniProtKB-EC"/>
</dbReference>
<gene>
    <name evidence="11" type="primary">SGS1_2</name>
    <name evidence="12" type="synonym">SGS1_15</name>
    <name evidence="10" type="synonym">SGS1_73</name>
    <name evidence="11" type="ORF">PGT21_000231</name>
    <name evidence="10" type="ORF">PGT21_022527</name>
    <name evidence="12" type="ORF">PGTUg99_002222</name>
</gene>
<dbReference type="Gene3D" id="3.40.50.300">
    <property type="entry name" value="P-loop containing nucleotide triphosphate hydrolases"/>
    <property type="match status" value="2"/>
</dbReference>
<dbReference type="GO" id="GO:0005524">
    <property type="term" value="F:ATP binding"/>
    <property type="evidence" value="ECO:0007669"/>
    <property type="project" value="UniProtKB-KW"/>
</dbReference>
<evidence type="ECO:0000256" key="5">
    <source>
        <dbReference type="ARBA" id="ARBA00023235"/>
    </source>
</evidence>
<evidence type="ECO:0000256" key="8">
    <source>
        <dbReference type="SAM" id="MobiDB-lite"/>
    </source>
</evidence>
<organism evidence="11 13">
    <name type="scientific">Puccinia graminis f. sp. tritici</name>
    <dbReference type="NCBI Taxonomy" id="56615"/>
    <lineage>
        <taxon>Eukaryota</taxon>
        <taxon>Fungi</taxon>
        <taxon>Dikarya</taxon>
        <taxon>Basidiomycota</taxon>
        <taxon>Pucciniomycotina</taxon>
        <taxon>Pucciniomycetes</taxon>
        <taxon>Pucciniales</taxon>
        <taxon>Pucciniaceae</taxon>
        <taxon>Puccinia</taxon>
    </lineage>
</organism>
<dbReference type="EC" id="5.6.2.4" evidence="7"/>
<dbReference type="SMART" id="SM00487">
    <property type="entry name" value="DEXDc"/>
    <property type="match status" value="1"/>
</dbReference>
<comment type="catalytic activity">
    <reaction evidence="6">
        <text>Couples ATP hydrolysis with the unwinding of duplex DNA by translocating in the 3'-5' direction.</text>
        <dbReference type="EC" id="5.6.2.4"/>
    </reaction>
</comment>
<dbReference type="GO" id="GO:0005737">
    <property type="term" value="C:cytoplasm"/>
    <property type="evidence" value="ECO:0007669"/>
    <property type="project" value="TreeGrafter"/>
</dbReference>
<sequence length="755" mass="84408">MLNQLSINRTIRTPRRVWSATGVNVYKKVYEKNDEDLKAHIGRVSLEFYGQPAKELQINTVANLVQGRNTFLLAGTGYDKSRIAEIYFKLIPHVKKAVVLVLNPLDSLGDNQVYEKEQAGFTAINLTKLNFTQETAIDIANGVYNFVYMSPETFLNNKIWDAVYFSSKFQNRLALVVIDEAHMVYIWGLVASGQGKKAAAILIRYQDIGIFRPCYGNLGGHLLFRNNKPILLLSATCRPVAIEAIKASLKLDDHQVDMIHGELTRPEIRIVRIPMDKSLASSLDLIKLFPSATDVCNSDLVPSLVYSGSRNRTLTVMEVIDRARETPGSSWDPHNTCVRRYHSCTGDLDKVRCVEQFANQEFPIISATMALGLGQNWKRVRMVAHMGRGNPAQIAQMIGRCGRDGRNGLGVLFMEKTRRTGKNSVDQFTRGAAQTDEDRIDALAITPVCLRIAFALDNKLGYIPLWIDDPEYLKEQRREMDEGFQACRCSNCDPTASHTLIANLPLATQSNFDDILSDRFVPMALPDITAKYPKKRLATRKRKFSPEETCALNVLKSELITAMHEMYEAVVAPGGALVGADLFDNDEAEALVFNLHTIHTRDDVRTLIGGECFAGQLDGLLRLIREFILEDDYGYRLSAVKQSKTQVSASGYQLRGDRLGPSQSIGQHGHNADDISRGPTGGQVMEIKSKKEIQAEKREIKASQRKLSAQLKAEEELRKTQRRKQVEAIMAEAWADHHPDSRGSGSNIDPLLANL</sequence>
<evidence type="ECO:0000256" key="3">
    <source>
        <dbReference type="ARBA" id="ARBA00022840"/>
    </source>
</evidence>
<dbReference type="InterPro" id="IPR011545">
    <property type="entry name" value="DEAD/DEAH_box_helicase_dom"/>
</dbReference>
<protein>
    <recommendedName>
        <fullName evidence="7">DNA 3'-5' helicase</fullName>
        <ecNumber evidence="7">5.6.2.4</ecNumber>
    </recommendedName>
</protein>
<dbReference type="GO" id="GO:0005694">
    <property type="term" value="C:chromosome"/>
    <property type="evidence" value="ECO:0007669"/>
    <property type="project" value="TreeGrafter"/>
</dbReference>
<dbReference type="EMBL" id="VDEP01000275">
    <property type="protein sequence ID" value="KAA1113721.1"/>
    <property type="molecule type" value="Genomic_DNA"/>
</dbReference>
<evidence type="ECO:0000256" key="6">
    <source>
        <dbReference type="ARBA" id="ARBA00034617"/>
    </source>
</evidence>
<evidence type="ECO:0000313" key="13">
    <source>
        <dbReference type="Proteomes" id="UP000324748"/>
    </source>
</evidence>
<comment type="caution">
    <text evidence="11">The sequence shown here is derived from an EMBL/GenBank/DDBJ whole genome shotgun (WGS) entry which is preliminary data.</text>
</comment>
<reference evidence="13 14" key="1">
    <citation type="submission" date="2019-05" db="EMBL/GenBank/DDBJ databases">
        <title>Emergence of the Ug99 lineage of the wheat stem rust pathogen through somatic hybridization.</title>
        <authorList>
            <person name="Li F."/>
            <person name="Upadhyaya N.M."/>
            <person name="Sperschneider J."/>
            <person name="Matny O."/>
            <person name="Nguyen-Phuc H."/>
            <person name="Mago R."/>
            <person name="Raley C."/>
            <person name="Miller M.E."/>
            <person name="Silverstein K.A.T."/>
            <person name="Henningsen E."/>
            <person name="Hirsch C.D."/>
            <person name="Visser B."/>
            <person name="Pretorius Z.A."/>
            <person name="Steffenson B.J."/>
            <person name="Schwessinger B."/>
            <person name="Dodds P.N."/>
            <person name="Figueroa M."/>
        </authorList>
    </citation>
    <scope>NUCLEOTIDE SEQUENCE [LARGE SCALE GENOMIC DNA]</scope>
    <source>
        <strain evidence="11">21-0</strain>
        <strain evidence="12 14">Ug99</strain>
    </source>
</reference>
<comment type="similarity">
    <text evidence="1">Belongs to the helicase family. RecQ subfamily.</text>
</comment>
<dbReference type="Pfam" id="PF00270">
    <property type="entry name" value="DEAD"/>
    <property type="match status" value="1"/>
</dbReference>
<keyword evidence="4" id="KW-0238">DNA-binding</keyword>
<feature type="region of interest" description="Disordered" evidence="8">
    <location>
        <begin position="730"/>
        <end position="755"/>
    </location>
</feature>
<evidence type="ECO:0000313" key="12">
    <source>
        <dbReference type="EMBL" id="KAA1113721.1"/>
    </source>
</evidence>
<dbReference type="Pfam" id="PF00271">
    <property type="entry name" value="Helicase_C"/>
    <property type="match status" value="1"/>
</dbReference>
<dbReference type="EMBL" id="VSWC01000106">
    <property type="protein sequence ID" value="KAA1085886.1"/>
    <property type="molecule type" value="Genomic_DNA"/>
</dbReference>
<dbReference type="GO" id="GO:0003677">
    <property type="term" value="F:DNA binding"/>
    <property type="evidence" value="ECO:0007669"/>
    <property type="project" value="UniProtKB-KW"/>
</dbReference>
<dbReference type="PROSITE" id="PS51192">
    <property type="entry name" value="HELICASE_ATP_BIND_1"/>
    <property type="match status" value="1"/>
</dbReference>
<evidence type="ECO:0000313" key="11">
    <source>
        <dbReference type="EMBL" id="KAA1106891.1"/>
    </source>
</evidence>
<evidence type="ECO:0000313" key="10">
    <source>
        <dbReference type="EMBL" id="KAA1085886.1"/>
    </source>
</evidence>
<dbReference type="InterPro" id="IPR001650">
    <property type="entry name" value="Helicase_C-like"/>
</dbReference>
<dbReference type="SUPFAM" id="SSF52540">
    <property type="entry name" value="P-loop containing nucleoside triphosphate hydrolases"/>
    <property type="match status" value="1"/>
</dbReference>
<feature type="domain" description="Helicase ATP-binding" evidence="9">
    <location>
        <begin position="61"/>
        <end position="255"/>
    </location>
</feature>
<dbReference type="OrthoDB" id="2504585at2759"/>
<evidence type="ECO:0000259" key="9">
    <source>
        <dbReference type="PROSITE" id="PS51192"/>
    </source>
</evidence>
<dbReference type="EMBL" id="VSWC01000033">
    <property type="protein sequence ID" value="KAA1106891.1"/>
    <property type="molecule type" value="Genomic_DNA"/>
</dbReference>
<dbReference type="PANTHER" id="PTHR13710">
    <property type="entry name" value="DNA HELICASE RECQ FAMILY MEMBER"/>
    <property type="match status" value="1"/>
</dbReference>
<evidence type="ECO:0000256" key="1">
    <source>
        <dbReference type="ARBA" id="ARBA00005446"/>
    </source>
</evidence>
<dbReference type="PANTHER" id="PTHR13710:SF105">
    <property type="entry name" value="ATP-DEPENDENT DNA HELICASE Q1"/>
    <property type="match status" value="1"/>
</dbReference>
<dbReference type="AlphaFoldDB" id="A0A5B0Q104"/>
<evidence type="ECO:0000256" key="4">
    <source>
        <dbReference type="ARBA" id="ARBA00023125"/>
    </source>
</evidence>
<keyword evidence="11" id="KW-0347">Helicase</keyword>
<keyword evidence="13" id="KW-1185">Reference proteome</keyword>
<dbReference type="InterPro" id="IPR014001">
    <property type="entry name" value="Helicase_ATP-bd"/>
</dbReference>
<keyword evidence="3" id="KW-0067">ATP-binding</keyword>
<evidence type="ECO:0000313" key="14">
    <source>
        <dbReference type="Proteomes" id="UP000325313"/>
    </source>
</evidence>
<name>A0A5B0Q104_PUCGR</name>
<proteinExistence type="inferred from homology"/>
<dbReference type="SMART" id="SM00490">
    <property type="entry name" value="HELICc"/>
    <property type="match status" value="1"/>
</dbReference>
<dbReference type="Proteomes" id="UP000324748">
    <property type="component" value="Unassembled WGS sequence"/>
</dbReference>
<accession>A0A5B0Q104</accession>
<feature type="region of interest" description="Disordered" evidence="8">
    <location>
        <begin position="650"/>
        <end position="682"/>
    </location>
</feature>